<keyword evidence="2" id="KW-1185">Reference proteome</keyword>
<accession>A0A0A2MQ08</accession>
<gene>
    <name evidence="1" type="ORF">Q766_06185</name>
</gene>
<proteinExistence type="predicted"/>
<name>A0A0A2MQ08_9FLAO</name>
<reference evidence="1 2" key="1">
    <citation type="submission" date="2013-09" db="EMBL/GenBank/DDBJ databases">
        <authorList>
            <person name="Zeng Z."/>
            <person name="Chen C."/>
        </authorList>
    </citation>
    <scope>NUCLEOTIDE SEQUENCE [LARGE SCALE GENOMIC DNA]</scope>
    <source>
        <strain evidence="1 2">WB 4.1-42</strain>
    </source>
</reference>
<evidence type="ECO:0000313" key="2">
    <source>
        <dbReference type="Proteomes" id="UP000030111"/>
    </source>
</evidence>
<comment type="caution">
    <text evidence="1">The sequence shown here is derived from an EMBL/GenBank/DDBJ whole genome shotgun (WGS) entry which is preliminary data.</text>
</comment>
<protein>
    <submittedName>
        <fullName evidence="1">Uncharacterized protein</fullName>
    </submittedName>
</protein>
<dbReference type="EMBL" id="JRLY01000004">
    <property type="protein sequence ID" value="KGO93553.1"/>
    <property type="molecule type" value="Genomic_DNA"/>
</dbReference>
<dbReference type="OrthoDB" id="1438237at2"/>
<evidence type="ECO:0000313" key="1">
    <source>
        <dbReference type="EMBL" id="KGO93553.1"/>
    </source>
</evidence>
<dbReference type="STRING" id="1121898.GCA_000422725_00411"/>
<dbReference type="Proteomes" id="UP000030111">
    <property type="component" value="Unassembled WGS sequence"/>
</dbReference>
<dbReference type="eggNOG" id="ENOG5033GWC">
    <property type="taxonomic scope" value="Bacteria"/>
</dbReference>
<dbReference type="AlphaFoldDB" id="A0A0A2MQ08"/>
<sequence length="173" mass="20187">MNDRKLFSTNVLIENFIKQLDQVEVLDGGWTILYIDKTSGKEWIKYIFDDRSLSHNLLQIKPRLSTDDLIDIALNSTYPDEVIAAANRLYYEDKQDNNQYRARLIEKLLERIQSKLEPSEKERITSIIQAGNLLSDLNRREITGKHYTEVYKDANYFKNIAFQAAEILAQLKA</sequence>
<dbReference type="RefSeq" id="WP_026991869.1">
    <property type="nucleotide sequence ID" value="NZ_JRLY01000004.1"/>
</dbReference>
<organism evidence="1 2">
    <name type="scientific">Flavobacterium subsaxonicum WB 4.1-42 = DSM 21790</name>
    <dbReference type="NCBI Taxonomy" id="1121898"/>
    <lineage>
        <taxon>Bacteria</taxon>
        <taxon>Pseudomonadati</taxon>
        <taxon>Bacteroidota</taxon>
        <taxon>Flavobacteriia</taxon>
        <taxon>Flavobacteriales</taxon>
        <taxon>Flavobacteriaceae</taxon>
        <taxon>Flavobacterium</taxon>
    </lineage>
</organism>